<feature type="domain" description="RRM" evidence="4">
    <location>
        <begin position="109"/>
        <end position="166"/>
    </location>
</feature>
<accession>A0AAV3RC85</accession>
<dbReference type="PANTHER" id="PTHR21245">
    <property type="entry name" value="HETEROGENEOUS NUCLEAR RIBONUCLEOPROTEIN"/>
    <property type="match status" value="1"/>
</dbReference>
<evidence type="ECO:0000313" key="6">
    <source>
        <dbReference type="Proteomes" id="UP001454036"/>
    </source>
</evidence>
<dbReference type="SUPFAM" id="SSF54928">
    <property type="entry name" value="RNA-binding domain, RBD"/>
    <property type="match status" value="2"/>
</dbReference>
<dbReference type="GO" id="GO:0003723">
    <property type="term" value="F:RNA binding"/>
    <property type="evidence" value="ECO:0007669"/>
    <property type="project" value="UniProtKB-UniRule"/>
</dbReference>
<gene>
    <name evidence="5" type="ORF">LIER_27411</name>
</gene>
<feature type="region of interest" description="Disordered" evidence="3">
    <location>
        <begin position="686"/>
        <end position="728"/>
    </location>
</feature>
<dbReference type="Pfam" id="PF18360">
    <property type="entry name" value="hnRNP_Q_AcD"/>
    <property type="match status" value="1"/>
</dbReference>
<dbReference type="InterPro" id="IPR012677">
    <property type="entry name" value="Nucleotide-bd_a/b_plait_sf"/>
</dbReference>
<keyword evidence="1 2" id="KW-0694">RNA-binding</keyword>
<dbReference type="InterPro" id="IPR041337">
    <property type="entry name" value="hnRNP_Q_AcD"/>
</dbReference>
<dbReference type="SMART" id="SM00360">
    <property type="entry name" value="RRM"/>
    <property type="match status" value="3"/>
</dbReference>
<protein>
    <recommendedName>
        <fullName evidence="4">RRM domain-containing protein</fullName>
    </recommendedName>
</protein>
<evidence type="ECO:0000256" key="2">
    <source>
        <dbReference type="PROSITE-ProRule" id="PRU00176"/>
    </source>
</evidence>
<feature type="domain" description="RRM" evidence="4">
    <location>
        <begin position="256"/>
        <end position="336"/>
    </location>
</feature>
<feature type="domain" description="RRM" evidence="4">
    <location>
        <begin position="14"/>
        <end position="107"/>
    </location>
</feature>
<evidence type="ECO:0000313" key="5">
    <source>
        <dbReference type="EMBL" id="GAA0173905.1"/>
    </source>
</evidence>
<sequence length="728" mass="80606">MNQSSQQNTAKAGTEVFVGGLPVTVTEEKIHEVIFSVCGEIVEVRLIKDHKGHVKVGYCFVRFATKEAADRAIKEKSECLDKISATCPLGYFDTVDGKKIGVLPSAEQNTLFLGNLNKGWNAEEFEKFVRQIFPDVVLVTLVMLGGDVQPGQKLRNRGFGFVKFSSHAHLASVETTMGIVANALTPKISESFIYSQCRSLQEIESDLLPNPQSQAAARAYRAGSAAEFVLAGTVHPSVKWAEEESETDPEELAKIKIAFVRDLPATADENYTRKLFEPCGKVDKVMLHRRGNSQIGFIYFDKRQDLDNALKEMNGKVVQGPQEGSPFKLQVELAKPMDKKRKRAPEDLPSKSPTIVQSQSTLPQNYLRVHSSGAPATRIQKVEVQHADSYENAVVALPLAVKERLLRILRLGIASRFDIDEDCLFRLKELPESNAISVLDQFMLSGAEMQDKGAFLAGLISKNLVNRVGLDQVPLSLSRETSTLSREPVLSALSRRTHLPKVDYMVNNTSLASHFDSTDARSDIYTSCYPELHSKNYLSSHSMLGRMRDGRISDTTTISSIGNARGRLSSDVSSLADYNLSPLRSTSSYTGNPRIGLRSSLEGYVDRSRSPLHSIEDSRVHNVRIGLNSHTNGPVYESVSPTHIMPRSTAYGLVGSTYTAASDWRTMEMAPTSSISYNRVSSLLDEPTTANSQKPRHQVRFDPYTGEPYRFDPFTGEPILPENASRHN</sequence>
<dbReference type="Pfam" id="PF00076">
    <property type="entry name" value="RRM_1"/>
    <property type="match status" value="2"/>
</dbReference>
<evidence type="ECO:0000256" key="3">
    <source>
        <dbReference type="SAM" id="MobiDB-lite"/>
    </source>
</evidence>
<name>A0AAV3RC85_LITER</name>
<dbReference type="Proteomes" id="UP001454036">
    <property type="component" value="Unassembled WGS sequence"/>
</dbReference>
<dbReference type="PROSITE" id="PS50102">
    <property type="entry name" value="RRM"/>
    <property type="match status" value="3"/>
</dbReference>
<evidence type="ECO:0000259" key="4">
    <source>
        <dbReference type="PROSITE" id="PS50102"/>
    </source>
</evidence>
<dbReference type="CDD" id="cd00590">
    <property type="entry name" value="RRM_SF"/>
    <property type="match status" value="2"/>
</dbReference>
<evidence type="ECO:0000256" key="1">
    <source>
        <dbReference type="ARBA" id="ARBA00022884"/>
    </source>
</evidence>
<dbReference type="CDD" id="cd21039">
    <property type="entry name" value="NURR"/>
    <property type="match status" value="1"/>
</dbReference>
<reference evidence="5 6" key="1">
    <citation type="submission" date="2024-01" db="EMBL/GenBank/DDBJ databases">
        <title>The complete chloroplast genome sequence of Lithospermum erythrorhizon: insights into the phylogenetic relationship among Boraginaceae species and the maternal lineages of purple gromwells.</title>
        <authorList>
            <person name="Okada T."/>
            <person name="Watanabe K."/>
        </authorList>
    </citation>
    <scope>NUCLEOTIDE SEQUENCE [LARGE SCALE GENOMIC DNA]</scope>
</reference>
<dbReference type="InterPro" id="IPR035979">
    <property type="entry name" value="RBD_domain_sf"/>
</dbReference>
<dbReference type="EMBL" id="BAABME010008818">
    <property type="protein sequence ID" value="GAA0173905.1"/>
    <property type="molecule type" value="Genomic_DNA"/>
</dbReference>
<comment type="caution">
    <text evidence="5">The sequence shown here is derived from an EMBL/GenBank/DDBJ whole genome shotgun (WGS) entry which is preliminary data.</text>
</comment>
<dbReference type="Gene3D" id="3.30.70.330">
    <property type="match status" value="3"/>
</dbReference>
<proteinExistence type="predicted"/>
<keyword evidence="6" id="KW-1185">Reference proteome</keyword>
<dbReference type="AlphaFoldDB" id="A0AAV3RC85"/>
<organism evidence="5 6">
    <name type="scientific">Lithospermum erythrorhizon</name>
    <name type="common">Purple gromwell</name>
    <name type="synonym">Lithospermum officinale var. erythrorhizon</name>
    <dbReference type="NCBI Taxonomy" id="34254"/>
    <lineage>
        <taxon>Eukaryota</taxon>
        <taxon>Viridiplantae</taxon>
        <taxon>Streptophyta</taxon>
        <taxon>Embryophyta</taxon>
        <taxon>Tracheophyta</taxon>
        <taxon>Spermatophyta</taxon>
        <taxon>Magnoliopsida</taxon>
        <taxon>eudicotyledons</taxon>
        <taxon>Gunneridae</taxon>
        <taxon>Pentapetalae</taxon>
        <taxon>asterids</taxon>
        <taxon>lamiids</taxon>
        <taxon>Boraginales</taxon>
        <taxon>Boraginaceae</taxon>
        <taxon>Boraginoideae</taxon>
        <taxon>Lithospermeae</taxon>
        <taxon>Lithospermum</taxon>
    </lineage>
</organism>
<dbReference type="InterPro" id="IPR000504">
    <property type="entry name" value="RRM_dom"/>
</dbReference>